<dbReference type="PANTHER" id="PTHR31745">
    <property type="entry name" value="SINGLE-STRANDED DNA-BINDING PROTEIN WHY2, MITOCHONDRIAL"/>
    <property type="match status" value="1"/>
</dbReference>
<evidence type="ECO:0000256" key="1">
    <source>
        <dbReference type="ARBA" id="ARBA00006061"/>
    </source>
</evidence>
<dbReference type="OrthoDB" id="511009at2759"/>
<keyword evidence="5" id="KW-1185">Reference proteome</keyword>
<dbReference type="InterPro" id="IPR013742">
    <property type="entry name" value="Whirly"/>
</dbReference>
<gene>
    <name evidence="4" type="ORF">Taro_054871</name>
</gene>
<organism evidence="4 5">
    <name type="scientific">Colocasia esculenta</name>
    <name type="common">Wild taro</name>
    <name type="synonym">Arum esculentum</name>
    <dbReference type="NCBI Taxonomy" id="4460"/>
    <lineage>
        <taxon>Eukaryota</taxon>
        <taxon>Viridiplantae</taxon>
        <taxon>Streptophyta</taxon>
        <taxon>Embryophyta</taxon>
        <taxon>Tracheophyta</taxon>
        <taxon>Spermatophyta</taxon>
        <taxon>Magnoliopsida</taxon>
        <taxon>Liliopsida</taxon>
        <taxon>Araceae</taxon>
        <taxon>Aroideae</taxon>
        <taxon>Colocasieae</taxon>
        <taxon>Colocasia</taxon>
    </lineage>
</organism>
<dbReference type="PANTHER" id="PTHR31745:SF2">
    <property type="entry name" value="SINGLE-STRANDED DNA-BINDING PROTEIN WHY1, CHLOROPLASTIC"/>
    <property type="match status" value="1"/>
</dbReference>
<proteinExistence type="inferred from homology"/>
<keyword evidence="2" id="KW-0809">Transit peptide</keyword>
<name>A0A843XRA4_COLES</name>
<dbReference type="AlphaFoldDB" id="A0A843XRA4"/>
<evidence type="ECO:0000256" key="2">
    <source>
        <dbReference type="ARBA" id="ARBA00022946"/>
    </source>
</evidence>
<evidence type="ECO:0000256" key="3">
    <source>
        <dbReference type="SAM" id="MobiDB-lite"/>
    </source>
</evidence>
<dbReference type="Gene3D" id="2.30.31.10">
    <property type="entry name" value="Transcriptional Coactivator Pc4, Chain A"/>
    <property type="match status" value="1"/>
</dbReference>
<dbReference type="GO" id="GO:0006355">
    <property type="term" value="P:regulation of DNA-templated transcription"/>
    <property type="evidence" value="ECO:0007669"/>
    <property type="project" value="InterPro"/>
</dbReference>
<protein>
    <submittedName>
        <fullName evidence="4">Uncharacterized protein</fullName>
    </submittedName>
</protein>
<sequence length="120" mass="13003">MHLLTSSLRSPSSPFFLPNPNCFSSASPNPSSWSSSLPKIITLERRPLSVQCRRSDYYDAQQQRVPGTPEGGSSFASQPPGAQAARVFVGHSIYKGKAALTVEPRAPEFTPLDVTPRIST</sequence>
<reference evidence="4" key="1">
    <citation type="submission" date="2017-07" db="EMBL/GenBank/DDBJ databases">
        <title>Taro Niue Genome Assembly and Annotation.</title>
        <authorList>
            <person name="Atibalentja N."/>
            <person name="Keating K."/>
            <person name="Fields C.J."/>
        </authorList>
    </citation>
    <scope>NUCLEOTIDE SEQUENCE</scope>
    <source>
        <strain evidence="4">Niue_2</strain>
        <tissue evidence="4">Leaf</tissue>
    </source>
</reference>
<accession>A0A843XRA4</accession>
<evidence type="ECO:0000313" key="4">
    <source>
        <dbReference type="EMBL" id="MQM21826.1"/>
    </source>
</evidence>
<dbReference type="GO" id="GO:0006952">
    <property type="term" value="P:defense response"/>
    <property type="evidence" value="ECO:0007669"/>
    <property type="project" value="InterPro"/>
</dbReference>
<dbReference type="Proteomes" id="UP000652761">
    <property type="component" value="Unassembled WGS sequence"/>
</dbReference>
<dbReference type="EMBL" id="NMUH01011633">
    <property type="protein sequence ID" value="MQM21826.1"/>
    <property type="molecule type" value="Genomic_DNA"/>
</dbReference>
<feature type="region of interest" description="Disordered" evidence="3">
    <location>
        <begin position="1"/>
        <end position="36"/>
    </location>
</feature>
<dbReference type="GO" id="GO:0003697">
    <property type="term" value="F:single-stranded DNA binding"/>
    <property type="evidence" value="ECO:0007669"/>
    <property type="project" value="InterPro"/>
</dbReference>
<comment type="similarity">
    <text evidence="1">Belongs to the Whirly family.</text>
</comment>
<evidence type="ECO:0000313" key="5">
    <source>
        <dbReference type="Proteomes" id="UP000652761"/>
    </source>
</evidence>
<comment type="caution">
    <text evidence="4">The sequence shown here is derived from an EMBL/GenBank/DDBJ whole genome shotgun (WGS) entry which is preliminary data.</text>
</comment>
<dbReference type="SUPFAM" id="SSF54447">
    <property type="entry name" value="ssDNA-binding transcriptional regulator domain"/>
    <property type="match status" value="1"/>
</dbReference>
<dbReference type="InterPro" id="IPR009044">
    <property type="entry name" value="ssDNA-bd_transcriptional_reg"/>
</dbReference>